<name>A0A835YUU6_9STRA</name>
<sequence length="803" mass="86096">MRSRRTSIRSSSTFGGDSCLNVNSASLDRLRDASEHGQELGTENIFYGRHIKVEAPGRDERREWIRSAGLVEYTEQQLTRLGRSGSKKRGADEAAVTSPWCEQQPGANTKRSQRRLRRGGGSIRAADLDAWRAGLQKRRVQTVSAWHRYRQAQLTWLGEHVQSLQEDETGAAGAAELQAGVRWSAWLTLADLLPSSSVWTDWLEPKDLLALSVAGKETHKGTIKSLLRADLRAGLPELTEKRPDALLPLPLLPFVDAEMLANGGVRLVRLTATDQLMLDTAGTLSVVEACGAARAFLVLESAAADITLKRQEENTRANNGGSGGAPRQHRAPADRELLEAWLRARGHKMADYTGVDPAQASVALRDYVTAEAQGGGGRGPKASPTAPATPRERMRRPPGLISLRNAKDQTEDLAWLAAHPVDFCAPRACTQPARPYAVISTLLPASKGGGLGDHLFNNATQFGPFTFGGFADASAAGARKLTARQAKQQIRRNFFGSTSHLDGMGSTSASGCIKLGTKRITFVEAGDALPALKLAEFSSFAKPAGAGGEREGGTRVRSLRHPRSAALRARRGSKHVVNNPIDNAVRAAWRSRGIRFGICELAAHGVKRPGGPTLCAAHAAAAPLPLRTAVEVLSACSKPGALPRAFELHVGDAYFIPAGIIHEFQNTSDVLRQALHHHVAWNLLPHKRCCGAAAALLKWSLAEVERVMRHQPERREFATEHAPLELLLQLANTTPGQLGFSVARGAAAAAAAAGVPPLRDSSAALSEASARGGVPSCRAARSVRVTGSIVFTDACTYPPDMYL</sequence>
<feature type="region of interest" description="Disordered" evidence="1">
    <location>
        <begin position="310"/>
        <end position="332"/>
    </location>
</feature>
<accession>A0A835YUU6</accession>
<protein>
    <submittedName>
        <fullName evidence="2">Uncharacterized protein</fullName>
    </submittedName>
</protein>
<evidence type="ECO:0000313" key="2">
    <source>
        <dbReference type="EMBL" id="KAG5180502.1"/>
    </source>
</evidence>
<reference evidence="2" key="1">
    <citation type="submission" date="2021-02" db="EMBL/GenBank/DDBJ databases">
        <title>First Annotated Genome of the Yellow-green Alga Tribonema minus.</title>
        <authorList>
            <person name="Mahan K.M."/>
        </authorList>
    </citation>
    <scope>NUCLEOTIDE SEQUENCE</scope>
    <source>
        <strain evidence="2">UTEX B ZZ1240</strain>
    </source>
</reference>
<dbReference type="Proteomes" id="UP000664859">
    <property type="component" value="Unassembled WGS sequence"/>
</dbReference>
<feature type="region of interest" description="Disordered" evidence="1">
    <location>
        <begin position="371"/>
        <end position="396"/>
    </location>
</feature>
<comment type="caution">
    <text evidence="2">The sequence shown here is derived from an EMBL/GenBank/DDBJ whole genome shotgun (WGS) entry which is preliminary data.</text>
</comment>
<proteinExistence type="predicted"/>
<dbReference type="CDD" id="cd02208">
    <property type="entry name" value="cupin_RmlC-like"/>
    <property type="match status" value="1"/>
</dbReference>
<gene>
    <name evidence="2" type="ORF">JKP88DRAFT_349578</name>
</gene>
<evidence type="ECO:0000313" key="3">
    <source>
        <dbReference type="Proteomes" id="UP000664859"/>
    </source>
</evidence>
<dbReference type="AlphaFoldDB" id="A0A835YUU6"/>
<dbReference type="EMBL" id="JAFCMP010000390">
    <property type="protein sequence ID" value="KAG5180502.1"/>
    <property type="molecule type" value="Genomic_DNA"/>
</dbReference>
<keyword evidence="3" id="KW-1185">Reference proteome</keyword>
<organism evidence="2 3">
    <name type="scientific">Tribonema minus</name>
    <dbReference type="NCBI Taxonomy" id="303371"/>
    <lineage>
        <taxon>Eukaryota</taxon>
        <taxon>Sar</taxon>
        <taxon>Stramenopiles</taxon>
        <taxon>Ochrophyta</taxon>
        <taxon>PX clade</taxon>
        <taxon>Xanthophyceae</taxon>
        <taxon>Tribonematales</taxon>
        <taxon>Tribonemataceae</taxon>
        <taxon>Tribonema</taxon>
    </lineage>
</organism>
<feature type="region of interest" description="Disordered" evidence="1">
    <location>
        <begin position="81"/>
        <end position="119"/>
    </location>
</feature>
<evidence type="ECO:0000256" key="1">
    <source>
        <dbReference type="SAM" id="MobiDB-lite"/>
    </source>
</evidence>